<feature type="compositionally biased region" description="Basic and acidic residues" evidence="4">
    <location>
        <begin position="171"/>
        <end position="206"/>
    </location>
</feature>
<dbReference type="Proteomes" id="UP000694941">
    <property type="component" value="Unplaced"/>
</dbReference>
<evidence type="ECO:0000256" key="1">
    <source>
        <dbReference type="ARBA" id="ARBA00004123"/>
    </source>
</evidence>
<evidence type="ECO:0000256" key="4">
    <source>
        <dbReference type="SAM" id="MobiDB-lite"/>
    </source>
</evidence>
<sequence>MYPNRHQGSAPQPSRQSFKFTVGDTCERIKEEFNYLQAQYHSLKMNFEKLASEKTEMQRHYVMYYEMSYGLNVEMHKQMEIAKRLNAIIAQILPFLSQEHQHSSIAHLMQQAHASPIAMVPHAAMAGLQPSVMLHSSAANLLAFSGPLSSSTHHSGGSFLSFKEKRSHVMNNEKQRISLSPHEKQRNRSPEMKRRREDKVDRTSDDEKSDQDLVVDMANEDSVSPNGQPHENGLKRELPISRSGSSSSRSTPVQQKHKDRMNDKSPIPVCKCVTPTTSGNVNSNSTKGFGKQSSVGSAYSYPISSGTSVSHVPIELASSASYSQTMLHNNLSPGLNSHTKTVVS</sequence>
<keyword evidence="6" id="KW-1185">Reference proteome</keyword>
<feature type="domain" description="Groucho/TLE N-terminal Q-rich" evidence="5">
    <location>
        <begin position="18"/>
        <end position="111"/>
    </location>
</feature>
<dbReference type="InterPro" id="IPR009146">
    <property type="entry name" value="Groucho_enhance"/>
</dbReference>
<dbReference type="RefSeq" id="XP_022240695.1">
    <property type="nucleotide sequence ID" value="XM_022384987.1"/>
</dbReference>
<comment type="similarity">
    <text evidence="2">Belongs to the WD repeat Groucho/TLE family.</text>
</comment>
<evidence type="ECO:0000313" key="8">
    <source>
        <dbReference type="RefSeq" id="XP_022240696.1"/>
    </source>
</evidence>
<name>A0ABM1SAP0_LIMPO</name>
<evidence type="ECO:0000313" key="7">
    <source>
        <dbReference type="RefSeq" id="XP_022240695.1"/>
    </source>
</evidence>
<dbReference type="PANTHER" id="PTHR10814:SF21">
    <property type="entry name" value="PROTEIN GROUCHO"/>
    <property type="match status" value="1"/>
</dbReference>
<dbReference type="PANTHER" id="PTHR10814">
    <property type="entry name" value="TRANSDUCIN-LIKE ENHANCER PROTEIN"/>
    <property type="match status" value="1"/>
</dbReference>
<evidence type="ECO:0000313" key="6">
    <source>
        <dbReference type="Proteomes" id="UP000694941"/>
    </source>
</evidence>
<keyword evidence="3" id="KW-0539">Nucleus</keyword>
<gene>
    <name evidence="7 8" type="primary">LOC106458719</name>
</gene>
<reference evidence="7 8" key="1">
    <citation type="submission" date="2025-05" db="UniProtKB">
        <authorList>
            <consortium name="RefSeq"/>
        </authorList>
    </citation>
    <scope>IDENTIFICATION</scope>
    <source>
        <tissue evidence="7 8">Muscle</tissue>
    </source>
</reference>
<accession>A0ABM1SAP0</accession>
<organism evidence="6 7">
    <name type="scientific">Limulus polyphemus</name>
    <name type="common">Atlantic horseshoe crab</name>
    <dbReference type="NCBI Taxonomy" id="6850"/>
    <lineage>
        <taxon>Eukaryota</taxon>
        <taxon>Metazoa</taxon>
        <taxon>Ecdysozoa</taxon>
        <taxon>Arthropoda</taxon>
        <taxon>Chelicerata</taxon>
        <taxon>Merostomata</taxon>
        <taxon>Xiphosura</taxon>
        <taxon>Limulidae</taxon>
        <taxon>Limulus</taxon>
    </lineage>
</organism>
<evidence type="ECO:0000259" key="5">
    <source>
        <dbReference type="Pfam" id="PF03920"/>
    </source>
</evidence>
<dbReference type="InterPro" id="IPR005617">
    <property type="entry name" value="Groucho/TLE_N"/>
</dbReference>
<comment type="subcellular location">
    <subcellularLocation>
        <location evidence="1">Nucleus</location>
    </subcellularLocation>
</comment>
<protein>
    <submittedName>
        <fullName evidence="7 8">Transducin-like enhancer protein 4</fullName>
    </submittedName>
</protein>
<feature type="region of interest" description="Disordered" evidence="4">
    <location>
        <begin position="167"/>
        <end position="269"/>
    </location>
</feature>
<feature type="compositionally biased region" description="Low complexity" evidence="4">
    <location>
        <begin position="241"/>
        <end position="250"/>
    </location>
</feature>
<dbReference type="GeneID" id="106458719"/>
<proteinExistence type="inferred from homology"/>
<evidence type="ECO:0000256" key="2">
    <source>
        <dbReference type="ARBA" id="ARBA00005969"/>
    </source>
</evidence>
<dbReference type="RefSeq" id="XP_022240696.1">
    <property type="nucleotide sequence ID" value="XM_022384988.1"/>
</dbReference>
<evidence type="ECO:0000256" key="3">
    <source>
        <dbReference type="ARBA" id="ARBA00023242"/>
    </source>
</evidence>
<dbReference type="Pfam" id="PF03920">
    <property type="entry name" value="TLE_N"/>
    <property type="match status" value="1"/>
</dbReference>